<sequence>MYMYIYIYIYIYIIYNVLSDVAVSNEETEKEDNQCDQNTAKIIMSKAAALVRESNSLPRCGDNFELLNSYSLFTQFMEQQESRICNILIYFVDPVFSNYLFVNNLMGDLSVNKMVLNSGCSLKLPKNISDLDGYMEKIVQADDRLIERVGVLMDVLERAGRNEEVCVPKTIIGAESTKRTNEMNTVTAMKTFSENIGSALAARLRAAHEESLANKTVASPKPQKVYGFDAAIDNSRKPFVSKLRIKHNMKERKYPEGLTIIDDDEDKERG</sequence>
<dbReference type="AlphaFoldDB" id="A0A1I7X1J3"/>
<dbReference type="WBParaSite" id="Hba_11325">
    <property type="protein sequence ID" value="Hba_11325"/>
    <property type="gene ID" value="Hba_11325"/>
</dbReference>
<evidence type="ECO:0000313" key="2">
    <source>
        <dbReference type="WBParaSite" id="Hba_11325"/>
    </source>
</evidence>
<reference evidence="2" key="1">
    <citation type="submission" date="2016-11" db="UniProtKB">
        <authorList>
            <consortium name="WormBaseParasite"/>
        </authorList>
    </citation>
    <scope>IDENTIFICATION</scope>
</reference>
<accession>A0A1I7X1J3</accession>
<dbReference type="Proteomes" id="UP000095283">
    <property type="component" value="Unplaced"/>
</dbReference>
<proteinExistence type="predicted"/>
<evidence type="ECO:0000313" key="1">
    <source>
        <dbReference type="Proteomes" id="UP000095283"/>
    </source>
</evidence>
<name>A0A1I7X1J3_HETBA</name>
<organism evidence="1 2">
    <name type="scientific">Heterorhabditis bacteriophora</name>
    <name type="common">Entomopathogenic nematode worm</name>
    <dbReference type="NCBI Taxonomy" id="37862"/>
    <lineage>
        <taxon>Eukaryota</taxon>
        <taxon>Metazoa</taxon>
        <taxon>Ecdysozoa</taxon>
        <taxon>Nematoda</taxon>
        <taxon>Chromadorea</taxon>
        <taxon>Rhabditida</taxon>
        <taxon>Rhabditina</taxon>
        <taxon>Rhabditomorpha</taxon>
        <taxon>Strongyloidea</taxon>
        <taxon>Heterorhabditidae</taxon>
        <taxon>Heterorhabditis</taxon>
    </lineage>
</organism>
<keyword evidence="1" id="KW-1185">Reference proteome</keyword>
<protein>
    <submittedName>
        <fullName evidence="2">PMC2NT domain-containing protein</fullName>
    </submittedName>
</protein>